<comment type="subcellular location">
    <subcellularLocation>
        <location evidence="1">Membrane</location>
    </subcellularLocation>
</comment>
<protein>
    <recommendedName>
        <fullName evidence="6">Fatty acid hydroxylase domain-containing protein</fullName>
    </recommendedName>
</protein>
<evidence type="ECO:0000256" key="4">
    <source>
        <dbReference type="ARBA" id="ARBA00023136"/>
    </source>
</evidence>
<organism evidence="7 8">
    <name type="scientific">Balaenoptera physalus</name>
    <name type="common">Fin whale</name>
    <name type="synonym">Balaena physalus</name>
    <dbReference type="NCBI Taxonomy" id="9770"/>
    <lineage>
        <taxon>Eukaryota</taxon>
        <taxon>Metazoa</taxon>
        <taxon>Chordata</taxon>
        <taxon>Craniata</taxon>
        <taxon>Vertebrata</taxon>
        <taxon>Euteleostomi</taxon>
        <taxon>Mammalia</taxon>
        <taxon>Eutheria</taxon>
        <taxon>Laurasiatheria</taxon>
        <taxon>Artiodactyla</taxon>
        <taxon>Whippomorpha</taxon>
        <taxon>Cetacea</taxon>
        <taxon>Mysticeti</taxon>
        <taxon>Balaenopteridae</taxon>
        <taxon>Balaenoptera</taxon>
    </lineage>
</organism>
<proteinExistence type="predicted"/>
<evidence type="ECO:0000256" key="2">
    <source>
        <dbReference type="ARBA" id="ARBA00022692"/>
    </source>
</evidence>
<dbReference type="InterPro" id="IPR006694">
    <property type="entry name" value="Fatty_acid_hydroxylase"/>
</dbReference>
<keyword evidence="3 5" id="KW-1133">Transmembrane helix</keyword>
<accession>A0A643C0B5</accession>
<feature type="non-terminal residue" evidence="7">
    <location>
        <position position="183"/>
    </location>
</feature>
<dbReference type="GO" id="GO:0008610">
    <property type="term" value="P:lipid biosynthetic process"/>
    <property type="evidence" value="ECO:0007669"/>
    <property type="project" value="InterPro"/>
</dbReference>
<evidence type="ECO:0000313" key="7">
    <source>
        <dbReference type="EMBL" id="KAB0393225.1"/>
    </source>
</evidence>
<dbReference type="OrthoDB" id="1658724at2759"/>
<dbReference type="Proteomes" id="UP000437017">
    <property type="component" value="Unassembled WGS sequence"/>
</dbReference>
<feature type="transmembrane region" description="Helical" evidence="5">
    <location>
        <begin position="93"/>
        <end position="111"/>
    </location>
</feature>
<dbReference type="GO" id="GO:0016020">
    <property type="term" value="C:membrane"/>
    <property type="evidence" value="ECO:0007669"/>
    <property type="project" value="UniProtKB-SubCell"/>
</dbReference>
<feature type="domain" description="Fatty acid hydroxylase" evidence="6">
    <location>
        <begin position="99"/>
        <end position="183"/>
    </location>
</feature>
<gene>
    <name evidence="7" type="ORF">E2I00_007867</name>
</gene>
<name>A0A643C0B5_BALPH</name>
<dbReference type="InterPro" id="IPR050307">
    <property type="entry name" value="Sterol_Desaturase_Related"/>
</dbReference>
<keyword evidence="8" id="KW-1185">Reference proteome</keyword>
<evidence type="ECO:0000256" key="5">
    <source>
        <dbReference type="SAM" id="Phobius"/>
    </source>
</evidence>
<evidence type="ECO:0000256" key="1">
    <source>
        <dbReference type="ARBA" id="ARBA00004370"/>
    </source>
</evidence>
<dbReference type="GO" id="GO:0005506">
    <property type="term" value="F:iron ion binding"/>
    <property type="evidence" value="ECO:0007669"/>
    <property type="project" value="InterPro"/>
</dbReference>
<evidence type="ECO:0000259" key="6">
    <source>
        <dbReference type="Pfam" id="PF04116"/>
    </source>
</evidence>
<dbReference type="Pfam" id="PF04116">
    <property type="entry name" value="FA_hydroxylase"/>
    <property type="match status" value="1"/>
</dbReference>
<dbReference type="PANTHER" id="PTHR11863">
    <property type="entry name" value="STEROL DESATURASE"/>
    <property type="match status" value="1"/>
</dbReference>
<reference evidence="7 8" key="1">
    <citation type="journal article" date="2019" name="PLoS ONE">
        <title>Genomic analyses reveal an absence of contemporary introgressive admixture between fin whales and blue whales, despite known hybrids.</title>
        <authorList>
            <person name="Westbury M.V."/>
            <person name="Petersen B."/>
            <person name="Lorenzen E.D."/>
        </authorList>
    </citation>
    <scope>NUCLEOTIDE SEQUENCE [LARGE SCALE GENOMIC DNA]</scope>
    <source>
        <strain evidence="7">FinWhale-01</strain>
    </source>
</reference>
<sequence>MATNESISIFSSASLAVEYVDSLLPENPLQEPFKNAWNYMLNNYTKFQIATWGSLIVHEVLYFLFCLPGFLFQFIPYMKKYKIQKDKPETYMLLARCFGCAVIEDTWHYFLHRLLHHKRIYKHIHKIHHEFQAPFGMEAEYAHPLETLILGTGFFIGIMLLCDHVILLWAWVTIRLIETIDVH</sequence>
<evidence type="ECO:0000256" key="3">
    <source>
        <dbReference type="ARBA" id="ARBA00022989"/>
    </source>
</evidence>
<dbReference type="GO" id="GO:0016491">
    <property type="term" value="F:oxidoreductase activity"/>
    <property type="evidence" value="ECO:0007669"/>
    <property type="project" value="InterPro"/>
</dbReference>
<dbReference type="EMBL" id="SGJD01003286">
    <property type="protein sequence ID" value="KAB0393225.1"/>
    <property type="molecule type" value="Genomic_DNA"/>
</dbReference>
<feature type="transmembrane region" description="Helical" evidence="5">
    <location>
        <begin position="148"/>
        <end position="172"/>
    </location>
</feature>
<comment type="caution">
    <text evidence="7">The sequence shown here is derived from an EMBL/GenBank/DDBJ whole genome shotgun (WGS) entry which is preliminary data.</text>
</comment>
<evidence type="ECO:0000313" key="8">
    <source>
        <dbReference type="Proteomes" id="UP000437017"/>
    </source>
</evidence>
<keyword evidence="2 5" id="KW-0812">Transmembrane</keyword>
<dbReference type="AlphaFoldDB" id="A0A643C0B5"/>
<keyword evidence="4 5" id="KW-0472">Membrane</keyword>
<feature type="transmembrane region" description="Helical" evidence="5">
    <location>
        <begin position="49"/>
        <end position="72"/>
    </location>
</feature>